<dbReference type="AlphaFoldDB" id="F4PBB9"/>
<dbReference type="OrthoDB" id="4506189at2759"/>
<feature type="transmembrane region" description="Helical" evidence="10">
    <location>
        <begin position="228"/>
        <end position="251"/>
    </location>
</feature>
<keyword evidence="6" id="KW-0931">ER-Golgi transport</keyword>
<evidence type="ECO:0000256" key="10">
    <source>
        <dbReference type="SAM" id="Phobius"/>
    </source>
</evidence>
<dbReference type="InterPro" id="IPR019150">
    <property type="entry name" value="Vesicle_transport_protein_Use1"/>
</dbReference>
<proteinExistence type="inferred from homology"/>
<dbReference type="EMBL" id="GL882892">
    <property type="protein sequence ID" value="EGF77416.1"/>
    <property type="molecule type" value="Genomic_DNA"/>
</dbReference>
<keyword evidence="12" id="KW-1185">Reference proteome</keyword>
<dbReference type="RefSeq" id="XP_006681914.1">
    <property type="nucleotide sequence ID" value="XM_006681851.1"/>
</dbReference>
<keyword evidence="4 10" id="KW-0812">Transmembrane</keyword>
<dbReference type="GO" id="GO:0006890">
    <property type="term" value="P:retrograde vesicle-mediated transport, Golgi to endoplasmic reticulum"/>
    <property type="evidence" value="ECO:0000318"/>
    <property type="project" value="GO_Central"/>
</dbReference>
<evidence type="ECO:0008006" key="13">
    <source>
        <dbReference type="Google" id="ProtNLM"/>
    </source>
</evidence>
<evidence type="ECO:0000256" key="1">
    <source>
        <dbReference type="ARBA" id="ARBA00004163"/>
    </source>
</evidence>
<comment type="similarity">
    <text evidence="2">Belongs to the USE1 family.</text>
</comment>
<dbReference type="GO" id="GO:0031201">
    <property type="term" value="C:SNARE complex"/>
    <property type="evidence" value="ECO:0000318"/>
    <property type="project" value="GO_Central"/>
</dbReference>
<dbReference type="GO" id="GO:0015031">
    <property type="term" value="P:protein transport"/>
    <property type="evidence" value="ECO:0007669"/>
    <property type="project" value="UniProtKB-KW"/>
</dbReference>
<evidence type="ECO:0000313" key="12">
    <source>
        <dbReference type="Proteomes" id="UP000007241"/>
    </source>
</evidence>
<dbReference type="Proteomes" id="UP000007241">
    <property type="component" value="Unassembled WGS sequence"/>
</dbReference>
<dbReference type="InParanoid" id="F4PBB9"/>
<keyword evidence="3" id="KW-0813">Transport</keyword>
<dbReference type="GO" id="GO:0005783">
    <property type="term" value="C:endoplasmic reticulum"/>
    <property type="evidence" value="ECO:0000318"/>
    <property type="project" value="GO_Central"/>
</dbReference>
<evidence type="ECO:0000256" key="7">
    <source>
        <dbReference type="ARBA" id="ARBA00022927"/>
    </source>
</evidence>
<organism evidence="11 12">
    <name type="scientific">Batrachochytrium dendrobatidis (strain JAM81 / FGSC 10211)</name>
    <name type="common">Frog chytrid fungus</name>
    <dbReference type="NCBI Taxonomy" id="684364"/>
    <lineage>
        <taxon>Eukaryota</taxon>
        <taxon>Fungi</taxon>
        <taxon>Fungi incertae sedis</taxon>
        <taxon>Chytridiomycota</taxon>
        <taxon>Chytridiomycota incertae sedis</taxon>
        <taxon>Chytridiomycetes</taxon>
        <taxon>Rhizophydiales</taxon>
        <taxon>Rhizophydiales incertae sedis</taxon>
        <taxon>Batrachochytrium</taxon>
    </lineage>
</organism>
<reference evidence="11 12" key="1">
    <citation type="submission" date="2009-12" db="EMBL/GenBank/DDBJ databases">
        <title>The draft genome of Batrachochytrium dendrobatidis.</title>
        <authorList>
            <consortium name="US DOE Joint Genome Institute (JGI-PGF)"/>
            <person name="Kuo A."/>
            <person name="Salamov A."/>
            <person name="Schmutz J."/>
            <person name="Lucas S."/>
            <person name="Pitluck S."/>
            <person name="Rosenblum E."/>
            <person name="Stajich J."/>
            <person name="Eisen M."/>
            <person name="Grigoriev I.V."/>
        </authorList>
    </citation>
    <scope>NUCLEOTIDE SEQUENCE [LARGE SCALE GENOMIC DNA]</scope>
    <source>
        <strain evidence="12">JAM81 / FGSC 10211</strain>
    </source>
</reference>
<evidence type="ECO:0000256" key="2">
    <source>
        <dbReference type="ARBA" id="ARBA00007891"/>
    </source>
</evidence>
<sequence length="284" mass="32295">MAAYLECMQVMFDNVYKLQASTHPIELDLLKSQLHTFSQWIEDQKLKLSLEQIHQHKESTVDATNNLSLESSSSSNQIELHRLELLKLPIYSPNRLATKNTILQSETLSGEIEMLPFKRNVQADKAELLGSAAQSNHLLSTPSSSGVTSKALASIIERNRKLQDDLSTDLAFHAEQLKLNSLLFQNKLEMDAKVLEETDEQLGHNLIRLQRERKSIKAFTSKSWGTTFLIWGSIIVVILLAMFTFMVMQVARPVRRYSHRTTTIKTTSSTTTSIHSIPPDYYFD</sequence>
<evidence type="ECO:0000256" key="9">
    <source>
        <dbReference type="ARBA" id="ARBA00023136"/>
    </source>
</evidence>
<evidence type="ECO:0000256" key="8">
    <source>
        <dbReference type="ARBA" id="ARBA00022989"/>
    </source>
</evidence>
<dbReference type="PANTHER" id="PTHR13050:SF7">
    <property type="entry name" value="VESICLE TRANSPORT PROTEIN USE1"/>
    <property type="match status" value="1"/>
</dbReference>
<comment type="subcellular location">
    <subcellularLocation>
        <location evidence="1">Endoplasmic reticulum membrane</location>
        <topology evidence="1">Single-pass type IV membrane protein</topology>
    </subcellularLocation>
</comment>
<evidence type="ECO:0000256" key="3">
    <source>
        <dbReference type="ARBA" id="ARBA00022448"/>
    </source>
</evidence>
<keyword evidence="9 10" id="KW-0472">Membrane</keyword>
<name>F4PBB9_BATDJ</name>
<evidence type="ECO:0000256" key="4">
    <source>
        <dbReference type="ARBA" id="ARBA00022692"/>
    </source>
</evidence>
<dbReference type="STRING" id="684364.F4PBB9"/>
<dbReference type="GO" id="GO:0005789">
    <property type="term" value="C:endoplasmic reticulum membrane"/>
    <property type="evidence" value="ECO:0007669"/>
    <property type="project" value="UniProtKB-SubCell"/>
</dbReference>
<keyword evidence="8 10" id="KW-1133">Transmembrane helix</keyword>
<keyword evidence="7" id="KW-0653">Protein transport</keyword>
<keyword evidence="5" id="KW-0256">Endoplasmic reticulum</keyword>
<dbReference type="GeneID" id="18239364"/>
<dbReference type="GO" id="GO:0005484">
    <property type="term" value="F:SNAP receptor activity"/>
    <property type="evidence" value="ECO:0000318"/>
    <property type="project" value="GO_Central"/>
</dbReference>
<evidence type="ECO:0000256" key="5">
    <source>
        <dbReference type="ARBA" id="ARBA00022824"/>
    </source>
</evidence>
<dbReference type="HOGENOM" id="CLU_979989_0_0_1"/>
<accession>F4PBB9</accession>
<dbReference type="PANTHER" id="PTHR13050">
    <property type="entry name" value="USE1-LIKE PROTEIN"/>
    <property type="match status" value="1"/>
</dbReference>
<protein>
    <recommendedName>
        <fullName evidence="13">Vesicle transport protein USE1</fullName>
    </recommendedName>
</protein>
<dbReference type="Pfam" id="PF09753">
    <property type="entry name" value="Use1"/>
    <property type="match status" value="1"/>
</dbReference>
<evidence type="ECO:0000256" key="6">
    <source>
        <dbReference type="ARBA" id="ARBA00022892"/>
    </source>
</evidence>
<gene>
    <name evidence="11" type="ORF">BATDEDRAFT_27594</name>
</gene>
<evidence type="ECO:0000313" key="11">
    <source>
        <dbReference type="EMBL" id="EGF77416.1"/>
    </source>
</evidence>